<sequence length="281" mass="30560">DLLKLPCSGETSGGARGRRRRLPLLSLFPFCSDSSSVVCAVDMLEPLGRALPRDPLQLLRGVVDPRLVASVLEIQCVCVVEARGVLVRSLLVLDGLYPKIVFAWRGAFCFSSRRRKGLVSSSGLGCFRSWETASLLLVGSCTGFVWSCGYRSHVVMRLHPRRCGKGLSSMAFLSPSHEGDLPLLSSPMYLVELLWLCFVSSLTGPKRSKTETGVLFRIRSSSCSAGWVVSFLLAASEVFYSGLSPSQPVFVFVLNKTRRSSGCVRSLVCRSIHVGLGLGSH</sequence>
<protein>
    <submittedName>
        <fullName evidence="1">Uncharacterized protein</fullName>
    </submittedName>
</protein>
<keyword evidence="2" id="KW-1185">Reference proteome</keyword>
<name>A0ABQ7NMN1_BRACM</name>
<feature type="non-terminal residue" evidence="1">
    <location>
        <position position="1"/>
    </location>
</feature>
<reference evidence="1 2" key="1">
    <citation type="submission" date="2021-03" db="EMBL/GenBank/DDBJ databases">
        <authorList>
            <person name="King G.J."/>
            <person name="Bancroft I."/>
            <person name="Baten A."/>
            <person name="Bloomfield J."/>
            <person name="Borpatragohain P."/>
            <person name="He Z."/>
            <person name="Irish N."/>
            <person name="Irwin J."/>
            <person name="Liu K."/>
            <person name="Mauleon R.P."/>
            <person name="Moore J."/>
            <person name="Morris R."/>
            <person name="Ostergaard L."/>
            <person name="Wang B."/>
            <person name="Wells R."/>
        </authorList>
    </citation>
    <scope>NUCLEOTIDE SEQUENCE [LARGE SCALE GENOMIC DNA]</scope>
    <source>
        <strain evidence="1">R-o-18</strain>
        <tissue evidence="1">Leaf</tissue>
    </source>
</reference>
<proteinExistence type="predicted"/>
<dbReference type="EMBL" id="JADBGQ010000002">
    <property type="protein sequence ID" value="KAG5412130.1"/>
    <property type="molecule type" value="Genomic_DNA"/>
</dbReference>
<evidence type="ECO:0000313" key="1">
    <source>
        <dbReference type="EMBL" id="KAG5412130.1"/>
    </source>
</evidence>
<organism evidence="1 2">
    <name type="scientific">Brassica rapa subsp. trilocularis</name>
    <dbReference type="NCBI Taxonomy" id="1813537"/>
    <lineage>
        <taxon>Eukaryota</taxon>
        <taxon>Viridiplantae</taxon>
        <taxon>Streptophyta</taxon>
        <taxon>Embryophyta</taxon>
        <taxon>Tracheophyta</taxon>
        <taxon>Spermatophyta</taxon>
        <taxon>Magnoliopsida</taxon>
        <taxon>eudicotyledons</taxon>
        <taxon>Gunneridae</taxon>
        <taxon>Pentapetalae</taxon>
        <taxon>rosids</taxon>
        <taxon>malvids</taxon>
        <taxon>Brassicales</taxon>
        <taxon>Brassicaceae</taxon>
        <taxon>Brassiceae</taxon>
        <taxon>Brassica</taxon>
    </lineage>
</organism>
<gene>
    <name evidence="1" type="primary">A02g512470.1_BraROA</name>
    <name evidence="1" type="ORF">IGI04_008449</name>
</gene>
<comment type="caution">
    <text evidence="1">The sequence shown here is derived from an EMBL/GenBank/DDBJ whole genome shotgun (WGS) entry which is preliminary data.</text>
</comment>
<accession>A0ABQ7NMN1</accession>
<dbReference type="Proteomes" id="UP000823674">
    <property type="component" value="Chromosome A02"/>
</dbReference>
<evidence type="ECO:0000313" key="2">
    <source>
        <dbReference type="Proteomes" id="UP000823674"/>
    </source>
</evidence>